<evidence type="ECO:0000256" key="3">
    <source>
        <dbReference type="SAM" id="SignalP"/>
    </source>
</evidence>
<name>A0A1C1CQF8_9EURO</name>
<keyword evidence="2" id="KW-0472">Membrane</keyword>
<dbReference type="AlphaFoldDB" id="A0A1C1CQF8"/>
<organism evidence="4 5">
    <name type="scientific">Cladophialophora carrionii</name>
    <dbReference type="NCBI Taxonomy" id="86049"/>
    <lineage>
        <taxon>Eukaryota</taxon>
        <taxon>Fungi</taxon>
        <taxon>Dikarya</taxon>
        <taxon>Ascomycota</taxon>
        <taxon>Pezizomycotina</taxon>
        <taxon>Eurotiomycetes</taxon>
        <taxon>Chaetothyriomycetidae</taxon>
        <taxon>Chaetothyriales</taxon>
        <taxon>Herpotrichiellaceae</taxon>
        <taxon>Cladophialophora</taxon>
    </lineage>
</organism>
<accession>A0A1C1CQF8</accession>
<sequence>MAPIKTLASMALLGLALTAVPQASAARREHGNRRVHRHDHHEPMLIPDHGPPVPIKSETGLVDPTPTPYKAEDGNVDNLPHSAVVPLVPGPPNLQDPLPLASKIAAFEEPFEKRTAPMARSSGAGSGGGNEPYPPNRQLGLAFEEPFEKRTAPMARSSGAGSGGGYEPYPPNRQLGLAHNAALAFFLSAIGFFFLSLIWNLYLQVGLARDQAKKIDGHAVEAMRMDVSPAPLGLLFAQGDGAAKGGEGAWLRGANAPVGPAAA</sequence>
<keyword evidence="3" id="KW-0732">Signal</keyword>
<evidence type="ECO:0008006" key="6">
    <source>
        <dbReference type="Google" id="ProtNLM"/>
    </source>
</evidence>
<feature type="region of interest" description="Disordered" evidence="1">
    <location>
        <begin position="24"/>
        <end position="52"/>
    </location>
</feature>
<proteinExistence type="predicted"/>
<dbReference type="Proteomes" id="UP000094526">
    <property type="component" value="Unassembled WGS sequence"/>
</dbReference>
<dbReference type="EMBL" id="LGRB01000010">
    <property type="protein sequence ID" value="OCT50711.1"/>
    <property type="molecule type" value="Genomic_DNA"/>
</dbReference>
<evidence type="ECO:0000256" key="2">
    <source>
        <dbReference type="SAM" id="Phobius"/>
    </source>
</evidence>
<feature type="chain" id="PRO_5008650967" description="Transmembrane protein" evidence="3">
    <location>
        <begin position="26"/>
        <end position="263"/>
    </location>
</feature>
<keyword evidence="2" id="KW-0812">Transmembrane</keyword>
<feature type="transmembrane region" description="Helical" evidence="2">
    <location>
        <begin position="181"/>
        <end position="203"/>
    </location>
</feature>
<evidence type="ECO:0000313" key="4">
    <source>
        <dbReference type="EMBL" id="OCT50711.1"/>
    </source>
</evidence>
<dbReference type="OrthoDB" id="4160867at2759"/>
<feature type="signal peptide" evidence="3">
    <location>
        <begin position="1"/>
        <end position="25"/>
    </location>
</feature>
<comment type="caution">
    <text evidence="4">The sequence shown here is derived from an EMBL/GenBank/DDBJ whole genome shotgun (WGS) entry which is preliminary data.</text>
</comment>
<keyword evidence="5" id="KW-1185">Reference proteome</keyword>
<gene>
    <name evidence="4" type="ORF">CLCR_07520</name>
</gene>
<protein>
    <recommendedName>
        <fullName evidence="6">Transmembrane protein</fullName>
    </recommendedName>
</protein>
<dbReference type="VEuPathDB" id="FungiDB:CLCR_07520"/>
<dbReference type="VEuPathDB" id="FungiDB:G647_05309"/>
<feature type="compositionally biased region" description="Basic residues" evidence="1">
    <location>
        <begin position="30"/>
        <end position="39"/>
    </location>
</feature>
<evidence type="ECO:0000256" key="1">
    <source>
        <dbReference type="SAM" id="MobiDB-lite"/>
    </source>
</evidence>
<reference evidence="5" key="1">
    <citation type="submission" date="2015-07" db="EMBL/GenBank/DDBJ databases">
        <authorList>
            <person name="Teixeira M.M."/>
            <person name="Souza R.C."/>
            <person name="Almeida L.G."/>
            <person name="Vicente V.A."/>
            <person name="de Hoog S."/>
            <person name="Bocca A.L."/>
            <person name="de Almeida S.R."/>
            <person name="Vasconcelos A.T."/>
            <person name="Felipe M.S."/>
        </authorList>
    </citation>
    <scope>NUCLEOTIDE SEQUENCE [LARGE SCALE GENOMIC DNA]</scope>
    <source>
        <strain evidence="5">KSF</strain>
    </source>
</reference>
<keyword evidence="2" id="KW-1133">Transmembrane helix</keyword>
<evidence type="ECO:0000313" key="5">
    <source>
        <dbReference type="Proteomes" id="UP000094526"/>
    </source>
</evidence>
<feature type="region of interest" description="Disordered" evidence="1">
    <location>
        <begin position="114"/>
        <end position="134"/>
    </location>
</feature>